<organism evidence="1 2">
    <name type="scientific">Psychromarinibacter halotolerans</name>
    <dbReference type="NCBI Taxonomy" id="1775175"/>
    <lineage>
        <taxon>Bacteria</taxon>
        <taxon>Pseudomonadati</taxon>
        <taxon>Pseudomonadota</taxon>
        <taxon>Alphaproteobacteria</taxon>
        <taxon>Rhodobacterales</taxon>
        <taxon>Paracoccaceae</taxon>
        <taxon>Psychromarinibacter</taxon>
    </lineage>
</organism>
<protein>
    <submittedName>
        <fullName evidence="1">Uncharacterized protein</fullName>
    </submittedName>
</protein>
<keyword evidence="2" id="KW-1185">Reference proteome</keyword>
<dbReference type="RefSeq" id="WP_275632176.1">
    <property type="nucleotide sequence ID" value="NZ_JARGYD010000002.1"/>
</dbReference>
<name>A0ABV7GPW1_9RHOB</name>
<evidence type="ECO:0000313" key="1">
    <source>
        <dbReference type="EMBL" id="MFC3141566.1"/>
    </source>
</evidence>
<accession>A0ABV7GPW1</accession>
<dbReference type="Proteomes" id="UP001595632">
    <property type="component" value="Unassembled WGS sequence"/>
</dbReference>
<comment type="caution">
    <text evidence="1">The sequence shown here is derived from an EMBL/GenBank/DDBJ whole genome shotgun (WGS) entry which is preliminary data.</text>
</comment>
<sequence>MEKSLLQKAREGRIAALATLASTKVDNIFLIEDKRASQPRKAPALTFASARSAAPANVVFAPERRAA</sequence>
<reference evidence="2" key="1">
    <citation type="journal article" date="2019" name="Int. J. Syst. Evol. Microbiol.">
        <title>The Global Catalogue of Microorganisms (GCM) 10K type strain sequencing project: providing services to taxonomists for standard genome sequencing and annotation.</title>
        <authorList>
            <consortium name="The Broad Institute Genomics Platform"/>
            <consortium name="The Broad Institute Genome Sequencing Center for Infectious Disease"/>
            <person name="Wu L."/>
            <person name="Ma J."/>
        </authorList>
    </citation>
    <scope>NUCLEOTIDE SEQUENCE [LARGE SCALE GENOMIC DNA]</scope>
    <source>
        <strain evidence="2">KCTC 52366</strain>
    </source>
</reference>
<gene>
    <name evidence="1" type="ORF">ACFOGP_02550</name>
</gene>
<proteinExistence type="predicted"/>
<dbReference type="EMBL" id="JBHRTB010000010">
    <property type="protein sequence ID" value="MFC3141566.1"/>
    <property type="molecule type" value="Genomic_DNA"/>
</dbReference>
<evidence type="ECO:0000313" key="2">
    <source>
        <dbReference type="Proteomes" id="UP001595632"/>
    </source>
</evidence>